<organism evidence="9 10">
    <name type="scientific">Gracilibacillus xinjiangensis</name>
    <dbReference type="NCBI Taxonomy" id="1193282"/>
    <lineage>
        <taxon>Bacteria</taxon>
        <taxon>Bacillati</taxon>
        <taxon>Bacillota</taxon>
        <taxon>Bacilli</taxon>
        <taxon>Bacillales</taxon>
        <taxon>Bacillaceae</taxon>
        <taxon>Gracilibacillus</taxon>
    </lineage>
</organism>
<evidence type="ECO:0000256" key="5">
    <source>
        <dbReference type="PIRNR" id="PIRNR038471"/>
    </source>
</evidence>
<dbReference type="InterPro" id="IPR042175">
    <property type="entry name" value="Cell/Rod_MreC_2"/>
</dbReference>
<protein>
    <recommendedName>
        <fullName evidence="2 5">Cell shape-determining protein MreC</fullName>
    </recommendedName>
    <alternativeName>
        <fullName evidence="4 5">Cell shape protein MreC</fullName>
    </alternativeName>
</protein>
<feature type="coiled-coil region" evidence="6">
    <location>
        <begin position="68"/>
        <end position="112"/>
    </location>
</feature>
<dbReference type="InterPro" id="IPR055342">
    <property type="entry name" value="MreC_beta-barrel_core"/>
</dbReference>
<gene>
    <name evidence="9" type="primary">mreC</name>
    <name evidence="9" type="ORF">ACFOY7_12920</name>
</gene>
<dbReference type="Gene3D" id="1.20.5.490">
    <property type="entry name" value="Single helix bin"/>
    <property type="match status" value="1"/>
</dbReference>
<evidence type="ECO:0000256" key="3">
    <source>
        <dbReference type="ARBA" id="ARBA00022960"/>
    </source>
</evidence>
<evidence type="ECO:0000313" key="9">
    <source>
        <dbReference type="EMBL" id="MFC4403971.1"/>
    </source>
</evidence>
<dbReference type="Gene3D" id="2.40.10.350">
    <property type="entry name" value="Rod shape-determining protein MreC, domain 2"/>
    <property type="match status" value="1"/>
</dbReference>
<comment type="similarity">
    <text evidence="1 5">Belongs to the MreC family.</text>
</comment>
<sequence length="307" mass="34535">MFLFKKKHMFIFLIVLMILVGIIGFSLRERSNLTLVEDFIHDSVGWVQQLVNEPINWTTTFFSNVNEIKNVYSENQELKSQLEEIRQLEYENQELSKELEELQAIVGKTETDFLQNFNAIQASVVARSKDNWFKQITINKGTQDGVLPNMAVITGEGMIGKVQTSSPFTSTVLLLNGFDRSNRISVNVDQEDTATDMSGFIVGYDEQTDLLLLELNENNDNLQAGQYVFSSGLGGVFPKGLEIGEVTEVTEGRYSLTKVAYVKPAADLESVHHVMVIDRGMITTEEADRLAREAEEEAESAEEVDES</sequence>
<dbReference type="PANTHER" id="PTHR34138:SF1">
    <property type="entry name" value="CELL SHAPE-DETERMINING PROTEIN MREC"/>
    <property type="match status" value="1"/>
</dbReference>
<keyword evidence="7" id="KW-0472">Membrane</keyword>
<accession>A0ABV8WVX0</accession>
<keyword evidence="6" id="KW-0175">Coiled coil</keyword>
<dbReference type="EMBL" id="JBHSDT010000008">
    <property type="protein sequence ID" value="MFC4403971.1"/>
    <property type="molecule type" value="Genomic_DNA"/>
</dbReference>
<evidence type="ECO:0000256" key="7">
    <source>
        <dbReference type="SAM" id="Phobius"/>
    </source>
</evidence>
<comment type="caution">
    <text evidence="9">The sequence shown here is derived from an EMBL/GenBank/DDBJ whole genome shotgun (WGS) entry which is preliminary data.</text>
</comment>
<evidence type="ECO:0000256" key="6">
    <source>
        <dbReference type="SAM" id="Coils"/>
    </source>
</evidence>
<evidence type="ECO:0000256" key="1">
    <source>
        <dbReference type="ARBA" id="ARBA00009369"/>
    </source>
</evidence>
<feature type="transmembrane region" description="Helical" evidence="7">
    <location>
        <begin position="9"/>
        <end position="27"/>
    </location>
</feature>
<dbReference type="InterPro" id="IPR007221">
    <property type="entry name" value="MreC"/>
</dbReference>
<reference evidence="10" key="1">
    <citation type="journal article" date="2019" name="Int. J. Syst. Evol. Microbiol.">
        <title>The Global Catalogue of Microorganisms (GCM) 10K type strain sequencing project: providing services to taxonomists for standard genome sequencing and annotation.</title>
        <authorList>
            <consortium name="The Broad Institute Genomics Platform"/>
            <consortium name="The Broad Institute Genome Sequencing Center for Infectious Disease"/>
            <person name="Wu L."/>
            <person name="Ma J."/>
        </authorList>
    </citation>
    <scope>NUCLEOTIDE SEQUENCE [LARGE SCALE GENOMIC DNA]</scope>
    <source>
        <strain evidence="10">CCUG 37865</strain>
    </source>
</reference>
<dbReference type="PIRSF" id="PIRSF038471">
    <property type="entry name" value="MreC"/>
    <property type="match status" value="1"/>
</dbReference>
<evidence type="ECO:0000313" key="10">
    <source>
        <dbReference type="Proteomes" id="UP001595882"/>
    </source>
</evidence>
<comment type="function">
    <text evidence="5">Involved in formation and maintenance of cell shape.</text>
</comment>
<dbReference type="NCBIfam" id="TIGR00219">
    <property type="entry name" value="mreC"/>
    <property type="match status" value="1"/>
</dbReference>
<evidence type="ECO:0000256" key="2">
    <source>
        <dbReference type="ARBA" id="ARBA00013855"/>
    </source>
</evidence>
<dbReference type="InterPro" id="IPR042177">
    <property type="entry name" value="Cell/Rod_1"/>
</dbReference>
<proteinExistence type="inferred from homology"/>
<keyword evidence="3 5" id="KW-0133">Cell shape</keyword>
<dbReference type="RefSeq" id="WP_390252508.1">
    <property type="nucleotide sequence ID" value="NZ_JBHSDT010000008.1"/>
</dbReference>
<keyword evidence="10" id="KW-1185">Reference proteome</keyword>
<keyword evidence="7" id="KW-0812">Transmembrane</keyword>
<evidence type="ECO:0000256" key="4">
    <source>
        <dbReference type="ARBA" id="ARBA00032089"/>
    </source>
</evidence>
<dbReference type="Pfam" id="PF04085">
    <property type="entry name" value="MreC"/>
    <property type="match status" value="1"/>
</dbReference>
<dbReference type="Proteomes" id="UP001595882">
    <property type="component" value="Unassembled WGS sequence"/>
</dbReference>
<dbReference type="PANTHER" id="PTHR34138">
    <property type="entry name" value="CELL SHAPE-DETERMINING PROTEIN MREC"/>
    <property type="match status" value="1"/>
</dbReference>
<dbReference type="Gene3D" id="2.40.10.340">
    <property type="entry name" value="Rod shape-determining protein MreC, domain 1"/>
    <property type="match status" value="1"/>
</dbReference>
<evidence type="ECO:0000259" key="8">
    <source>
        <dbReference type="Pfam" id="PF04085"/>
    </source>
</evidence>
<name>A0ABV8WVX0_9BACI</name>
<keyword evidence="7" id="KW-1133">Transmembrane helix</keyword>
<feature type="domain" description="Rod shape-determining protein MreC beta-barrel core" evidence="8">
    <location>
        <begin position="124"/>
        <end position="277"/>
    </location>
</feature>